<name>T1HAE0_RHOPR</name>
<dbReference type="GO" id="GO:0048513">
    <property type="term" value="P:animal organ development"/>
    <property type="evidence" value="ECO:0007669"/>
    <property type="project" value="TreeGrafter"/>
</dbReference>
<sequence length="472" mass="52835">MSTFGFNFRYSRIYLHNFILVDTFLCKIINNVCLVPAGCMCCAWCQKVSNAKQFNFKTPSGKTVFCSEQCFTQCRRANFKRNKTCDWCRHVRHTVNYVDFQDGDHQLQFCSDKCLNQYKMNIFCKETQAHLELHPHLREGANSGQGSSDSGGGNANLITPELWMRDCRSQSPDTDRSATPPRIPSPLVEIKTSPRRNQVVTDKKSSREGIKKKMMKIRKTVKADHSLPLANDQRNSSLSPRSNGSASPPKAHLQAPPMGQPPVPLPPPPHHHFLPDRPPIFIPPGFIPSPHIFHDIRFNGTQRLPQRTSQAHVPPLLPINRPLQPPIYPFIPTSPLIPPPTTIVPYPVFLPIPLPIPIPIPLPGVKFSDLANSKPENLSPSPPSHASLETNDNINNNNVLSNVNNNNNVVNNNNSINNNSDINSNTNTRETTPEAIPATKYVQAPPPPRKRKRLTEISQESEPIRNAKSVHA</sequence>
<dbReference type="GO" id="GO:0005634">
    <property type="term" value="C:nucleus"/>
    <property type="evidence" value="ECO:0007669"/>
    <property type="project" value="TreeGrafter"/>
</dbReference>
<evidence type="ECO:0000256" key="1">
    <source>
        <dbReference type="SAM" id="MobiDB-lite"/>
    </source>
</evidence>
<dbReference type="InterPro" id="IPR026092">
    <property type="entry name" value="RAI2/SOBP"/>
</dbReference>
<dbReference type="VEuPathDB" id="VectorBase:RPRC000995"/>
<feature type="compositionally biased region" description="Polar residues" evidence="1">
    <location>
        <begin position="232"/>
        <end position="246"/>
    </location>
</feature>
<feature type="compositionally biased region" description="Basic and acidic residues" evidence="1">
    <location>
        <begin position="167"/>
        <end position="176"/>
    </location>
</feature>
<protein>
    <recommendedName>
        <fullName evidence="4">Sine oculis-binding protein homolog</fullName>
    </recommendedName>
</protein>
<evidence type="ECO:0000313" key="3">
    <source>
        <dbReference type="Proteomes" id="UP000015103"/>
    </source>
</evidence>
<dbReference type="OMA" id="SWCNKNI"/>
<evidence type="ECO:0000313" key="2">
    <source>
        <dbReference type="EnsemblMetazoa" id="RPRC000995-PA"/>
    </source>
</evidence>
<dbReference type="STRING" id="13249.T1HAE0"/>
<feature type="region of interest" description="Disordered" evidence="1">
    <location>
        <begin position="373"/>
        <end position="472"/>
    </location>
</feature>
<dbReference type="PANTHER" id="PTHR23186:SF4">
    <property type="entry name" value="GH22790P"/>
    <property type="match status" value="1"/>
</dbReference>
<evidence type="ECO:0008006" key="4">
    <source>
        <dbReference type="Google" id="ProtNLM"/>
    </source>
</evidence>
<accession>T1HAE0</accession>
<keyword evidence="3" id="KW-1185">Reference proteome</keyword>
<dbReference type="Pfam" id="PF15279">
    <property type="entry name" value="SOBP"/>
    <property type="match status" value="1"/>
</dbReference>
<reference evidence="2" key="1">
    <citation type="submission" date="2015-05" db="UniProtKB">
        <authorList>
            <consortium name="EnsemblMetazoa"/>
        </authorList>
    </citation>
    <scope>IDENTIFICATION</scope>
</reference>
<dbReference type="PANTHER" id="PTHR23186">
    <property type="entry name" value="RETINOIC ACID-INDUCED PROTEIN 2"/>
    <property type="match status" value="1"/>
</dbReference>
<dbReference type="HOGENOM" id="CLU_579124_0_0_1"/>
<dbReference type="EMBL" id="ACPB03013927">
    <property type="status" value="NOT_ANNOTATED_CDS"/>
    <property type="molecule type" value="Genomic_DNA"/>
</dbReference>
<dbReference type="AlphaFoldDB" id="T1HAE0"/>
<dbReference type="eggNOG" id="ENOG502QZ8A">
    <property type="taxonomic scope" value="Eukaryota"/>
</dbReference>
<feature type="region of interest" description="Disordered" evidence="1">
    <location>
        <begin position="167"/>
        <end position="272"/>
    </location>
</feature>
<feature type="compositionally biased region" description="Low complexity" evidence="1">
    <location>
        <begin position="390"/>
        <end position="428"/>
    </location>
</feature>
<proteinExistence type="predicted"/>
<feature type="compositionally biased region" description="Pro residues" evidence="1">
    <location>
        <begin position="258"/>
        <end position="268"/>
    </location>
</feature>
<dbReference type="EnsemblMetazoa" id="RPRC000995-RA">
    <property type="protein sequence ID" value="RPRC000995-PA"/>
    <property type="gene ID" value="RPRC000995"/>
</dbReference>
<dbReference type="Proteomes" id="UP000015103">
    <property type="component" value="Unassembled WGS sequence"/>
</dbReference>
<organism evidence="2 3">
    <name type="scientific">Rhodnius prolixus</name>
    <name type="common">Triatomid bug</name>
    <dbReference type="NCBI Taxonomy" id="13249"/>
    <lineage>
        <taxon>Eukaryota</taxon>
        <taxon>Metazoa</taxon>
        <taxon>Ecdysozoa</taxon>
        <taxon>Arthropoda</taxon>
        <taxon>Hexapoda</taxon>
        <taxon>Insecta</taxon>
        <taxon>Pterygota</taxon>
        <taxon>Neoptera</taxon>
        <taxon>Paraneoptera</taxon>
        <taxon>Hemiptera</taxon>
        <taxon>Heteroptera</taxon>
        <taxon>Panheteroptera</taxon>
        <taxon>Cimicomorpha</taxon>
        <taxon>Reduviidae</taxon>
        <taxon>Triatominae</taxon>
        <taxon>Rhodnius</taxon>
    </lineage>
</organism>
<feature type="compositionally biased region" description="Basic and acidic residues" evidence="1">
    <location>
        <begin position="201"/>
        <end position="211"/>
    </location>
</feature>
<dbReference type="InParanoid" id="T1HAE0"/>